<keyword evidence="8 10" id="KW-0460">Magnesium</keyword>
<feature type="region of interest" description="Interaction with substrate tRNA" evidence="10">
    <location>
        <begin position="36"/>
        <end position="39"/>
    </location>
</feature>
<feature type="region of interest" description="Interaction with substrate tRNA" evidence="10">
    <location>
        <begin position="160"/>
        <end position="164"/>
    </location>
</feature>
<dbReference type="Gene3D" id="3.40.50.300">
    <property type="entry name" value="P-loop containing nucleotide triphosphate hydrolases"/>
    <property type="match status" value="1"/>
</dbReference>
<feature type="region of interest" description="Interaction with substrate tRNA" evidence="10">
    <location>
        <begin position="243"/>
        <end position="248"/>
    </location>
</feature>
<feature type="binding site" evidence="10">
    <location>
        <begin position="13"/>
        <end position="18"/>
    </location>
    <ligand>
        <name>substrate</name>
    </ligand>
</feature>
<reference evidence="14" key="1">
    <citation type="submission" date="2009-04" db="EMBL/GenBank/DDBJ databases">
        <authorList>
            <person name="Weinstock G."/>
            <person name="Sodergren E."/>
            <person name="Clifton S."/>
            <person name="Fulton L."/>
            <person name="Fulton B."/>
            <person name="Courtney L."/>
            <person name="Fronick C."/>
            <person name="Harrison M."/>
            <person name="Strong C."/>
            <person name="Farmer C."/>
            <person name="Delahaunty K."/>
            <person name="Markovic C."/>
            <person name="Hall O."/>
            <person name="Minx P."/>
            <person name="Tomlinson C."/>
            <person name="Mitreva M."/>
            <person name="Nelson J."/>
            <person name="Hou S."/>
            <person name="Wollam A."/>
            <person name="Pepin K.H."/>
            <person name="Johnson M."/>
            <person name="Bhonagiri V."/>
            <person name="Nash W.E."/>
            <person name="Warren W."/>
            <person name="Chinwalla A."/>
            <person name="Mardis E.R."/>
            <person name="Wilson R.K."/>
        </authorList>
    </citation>
    <scope>NUCLEOTIDE SEQUENCE [LARGE SCALE GENOMIC DNA]</scope>
    <source>
        <strain evidence="14">ATCC 51147</strain>
    </source>
</reference>
<dbReference type="InterPro" id="IPR039657">
    <property type="entry name" value="Dimethylallyltransferase"/>
</dbReference>
<dbReference type="Proteomes" id="UP000003009">
    <property type="component" value="Unassembled WGS sequence"/>
</dbReference>
<dbReference type="PANTHER" id="PTHR11088:SF60">
    <property type="entry name" value="TRNA DIMETHYLALLYLTRANSFERASE"/>
    <property type="match status" value="1"/>
</dbReference>
<dbReference type="PANTHER" id="PTHR11088">
    <property type="entry name" value="TRNA DIMETHYLALLYLTRANSFERASE"/>
    <property type="match status" value="1"/>
</dbReference>
<dbReference type="HAMAP" id="MF_00185">
    <property type="entry name" value="IPP_trans"/>
    <property type="match status" value="1"/>
</dbReference>
<dbReference type="GO" id="GO:0006400">
    <property type="term" value="P:tRNA modification"/>
    <property type="evidence" value="ECO:0007669"/>
    <property type="project" value="TreeGrafter"/>
</dbReference>
<evidence type="ECO:0000256" key="1">
    <source>
        <dbReference type="ARBA" id="ARBA00001946"/>
    </source>
</evidence>
<dbReference type="InterPro" id="IPR018022">
    <property type="entry name" value="IPT"/>
</dbReference>
<evidence type="ECO:0000256" key="9">
    <source>
        <dbReference type="ARBA" id="ARBA00049563"/>
    </source>
</evidence>
<evidence type="ECO:0000256" key="4">
    <source>
        <dbReference type="ARBA" id="ARBA00022679"/>
    </source>
</evidence>
<evidence type="ECO:0000313" key="15">
    <source>
        <dbReference type="Proteomes" id="UP000003009"/>
    </source>
</evidence>
<comment type="function">
    <text evidence="2 10 12">Catalyzes the transfer of a dimethylallyl group onto the adenine at position 37 in tRNAs that read codons beginning with uridine, leading to the formation of N6-(dimethylallyl)adenosine (i(6)A).</text>
</comment>
<evidence type="ECO:0000256" key="12">
    <source>
        <dbReference type="RuleBase" id="RU003784"/>
    </source>
</evidence>
<keyword evidence="5 10" id="KW-0819">tRNA processing</keyword>
<keyword evidence="7 10" id="KW-0067">ATP-binding</keyword>
<evidence type="ECO:0000256" key="7">
    <source>
        <dbReference type="ARBA" id="ARBA00022840"/>
    </source>
</evidence>
<evidence type="ECO:0000256" key="13">
    <source>
        <dbReference type="RuleBase" id="RU003785"/>
    </source>
</evidence>
<comment type="caution">
    <text evidence="14">The sequence shown here is derived from an EMBL/GenBank/DDBJ whole genome shotgun (WGS) entry which is preliminary data.</text>
</comment>
<organism evidence="14 15">
    <name type="scientific">Kingella oralis ATCC 51147</name>
    <dbReference type="NCBI Taxonomy" id="629741"/>
    <lineage>
        <taxon>Bacteria</taxon>
        <taxon>Pseudomonadati</taxon>
        <taxon>Pseudomonadota</taxon>
        <taxon>Betaproteobacteria</taxon>
        <taxon>Neisseriales</taxon>
        <taxon>Neisseriaceae</taxon>
        <taxon>Kingella</taxon>
    </lineage>
</organism>
<dbReference type="EMBL" id="ACJW02000002">
    <property type="protein sequence ID" value="EEP68284.1"/>
    <property type="molecule type" value="Genomic_DNA"/>
</dbReference>
<dbReference type="GO" id="GO:0005524">
    <property type="term" value="F:ATP binding"/>
    <property type="evidence" value="ECO:0007669"/>
    <property type="project" value="UniProtKB-UniRule"/>
</dbReference>
<feature type="binding site" evidence="10">
    <location>
        <begin position="11"/>
        <end position="18"/>
    </location>
    <ligand>
        <name>ATP</name>
        <dbReference type="ChEBI" id="CHEBI:30616"/>
    </ligand>
</feature>
<comment type="catalytic activity">
    <reaction evidence="9 10 11">
        <text>adenosine(37) in tRNA + dimethylallyl diphosphate = N(6)-dimethylallyladenosine(37) in tRNA + diphosphate</text>
        <dbReference type="Rhea" id="RHEA:26482"/>
        <dbReference type="Rhea" id="RHEA-COMP:10162"/>
        <dbReference type="Rhea" id="RHEA-COMP:10375"/>
        <dbReference type="ChEBI" id="CHEBI:33019"/>
        <dbReference type="ChEBI" id="CHEBI:57623"/>
        <dbReference type="ChEBI" id="CHEBI:74411"/>
        <dbReference type="ChEBI" id="CHEBI:74415"/>
        <dbReference type="EC" id="2.5.1.75"/>
    </reaction>
</comment>
<dbReference type="GO" id="GO:0052381">
    <property type="term" value="F:tRNA dimethylallyltransferase activity"/>
    <property type="evidence" value="ECO:0007669"/>
    <property type="project" value="UniProtKB-UniRule"/>
</dbReference>
<dbReference type="Gene3D" id="1.10.20.140">
    <property type="match status" value="1"/>
</dbReference>
<evidence type="ECO:0000256" key="11">
    <source>
        <dbReference type="RuleBase" id="RU003783"/>
    </source>
</evidence>
<dbReference type="FunFam" id="1.10.20.140:FF:000001">
    <property type="entry name" value="tRNA dimethylallyltransferase"/>
    <property type="match status" value="1"/>
</dbReference>
<dbReference type="OrthoDB" id="9776390at2"/>
<dbReference type="HOGENOM" id="CLU_032616_0_0_4"/>
<comment type="similarity">
    <text evidence="3 10 13">Belongs to the IPP transferase family.</text>
</comment>
<protein>
    <recommendedName>
        <fullName evidence="10">tRNA dimethylallyltransferase</fullName>
        <ecNumber evidence="10">2.5.1.75</ecNumber>
    </recommendedName>
    <alternativeName>
        <fullName evidence="10">Dimethylallyl diphosphate:tRNA dimethylallyltransferase</fullName>
        <shortName evidence="10">DMAPP:tRNA dimethylallyltransferase</shortName>
        <shortName evidence="10">DMATase</shortName>
    </alternativeName>
    <alternativeName>
        <fullName evidence="10">Isopentenyl-diphosphate:tRNA isopentenyltransferase</fullName>
        <shortName evidence="10">IPP transferase</shortName>
        <shortName evidence="10">IPPT</shortName>
        <shortName evidence="10">IPTase</shortName>
    </alternativeName>
</protein>
<feature type="site" description="Interaction with substrate tRNA" evidence="10">
    <location>
        <position position="124"/>
    </location>
</feature>
<dbReference type="Pfam" id="PF01715">
    <property type="entry name" value="IPPT"/>
    <property type="match status" value="1"/>
</dbReference>
<evidence type="ECO:0000256" key="5">
    <source>
        <dbReference type="ARBA" id="ARBA00022694"/>
    </source>
</evidence>
<proteinExistence type="inferred from homology"/>
<name>C4GH46_9NEIS</name>
<comment type="cofactor">
    <cofactor evidence="1 10">
        <name>Mg(2+)</name>
        <dbReference type="ChEBI" id="CHEBI:18420"/>
    </cofactor>
</comment>
<dbReference type="EC" id="2.5.1.75" evidence="10"/>
<comment type="subunit">
    <text evidence="10">Monomer.</text>
</comment>
<accession>C4GH46</accession>
<sequence>MPQPKAFAILGATASGKTALALAIAQHFPCEIISLDSALVYRDMNIGTAKPIEAELAAVPHHLIDIISPVEAYSAADFVRDCTRLVGEIHARQRLPLIVGGTMMYYHALTQGLNALPEASPALRAQLQATKAAHGLAFLYNELQRLDPETAARLKPNDSQRIERALEIYQLTGKPMSQHLAAHATAAAPLNLHTLALIPSDRSLLHAQINQRFNQMIEHGFLDEVRQLRQRYPALHPDMPSMRCVGYRQAWQHLDGATRFAQFVEQGQAATRQLAKRQLTWLRKIPADTVLDPFTSGYQAAALAAVQNSILLAPKISFRLPNPTP</sequence>
<gene>
    <name evidence="10 14" type="primary">miaA</name>
    <name evidence="14" type="ORF">GCWU000324_00176</name>
</gene>
<dbReference type="InterPro" id="IPR027417">
    <property type="entry name" value="P-loop_NTPase"/>
</dbReference>
<dbReference type="SUPFAM" id="SSF52540">
    <property type="entry name" value="P-loop containing nucleoside triphosphate hydrolases"/>
    <property type="match status" value="1"/>
</dbReference>
<keyword evidence="4 10" id="KW-0808">Transferase</keyword>
<keyword evidence="6 10" id="KW-0547">Nucleotide-binding</keyword>
<keyword evidence="15" id="KW-1185">Reference proteome</keyword>
<evidence type="ECO:0000256" key="3">
    <source>
        <dbReference type="ARBA" id="ARBA00005842"/>
    </source>
</evidence>
<dbReference type="STRING" id="629741.GCWU000324_00176"/>
<evidence type="ECO:0000313" key="14">
    <source>
        <dbReference type="EMBL" id="EEP68284.1"/>
    </source>
</evidence>
<evidence type="ECO:0000256" key="2">
    <source>
        <dbReference type="ARBA" id="ARBA00003213"/>
    </source>
</evidence>
<dbReference type="NCBIfam" id="TIGR00174">
    <property type="entry name" value="miaA"/>
    <property type="match status" value="1"/>
</dbReference>
<dbReference type="AlphaFoldDB" id="C4GH46"/>
<feature type="site" description="Interaction with substrate tRNA" evidence="10">
    <location>
        <position position="102"/>
    </location>
</feature>
<evidence type="ECO:0000256" key="10">
    <source>
        <dbReference type="HAMAP-Rule" id="MF_00185"/>
    </source>
</evidence>
<dbReference type="GeneID" id="84907364"/>
<evidence type="ECO:0000256" key="8">
    <source>
        <dbReference type="ARBA" id="ARBA00022842"/>
    </source>
</evidence>
<comment type="caution">
    <text evidence="10">Lacks conserved residue(s) required for the propagation of feature annotation.</text>
</comment>
<evidence type="ECO:0000256" key="6">
    <source>
        <dbReference type="ARBA" id="ARBA00022741"/>
    </source>
</evidence>
<dbReference type="RefSeq" id="WP_003793389.1">
    <property type="nucleotide sequence ID" value="NZ_GG665871.1"/>
</dbReference>